<gene>
    <name evidence="13" type="ORF">SAMN04488505_103622</name>
</gene>
<feature type="domain" description="3-dehydroquinate synthase C-terminal" evidence="12">
    <location>
        <begin position="169"/>
        <end position="307"/>
    </location>
</feature>
<dbReference type="PIRSF" id="PIRSF001455">
    <property type="entry name" value="DHQ_synth"/>
    <property type="match status" value="1"/>
</dbReference>
<dbReference type="InterPro" id="IPR016037">
    <property type="entry name" value="DHQ_synth_AroB"/>
</dbReference>
<keyword evidence="14" id="KW-1185">Reference proteome</keyword>
<keyword evidence="5" id="KW-0547">Nucleotide-binding</keyword>
<dbReference type="EC" id="4.2.3.4" evidence="10"/>
<protein>
    <recommendedName>
        <fullName evidence="10">3-dehydroquinate synthase</fullName>
        <ecNumber evidence="10">4.2.3.4</ecNumber>
    </recommendedName>
</protein>
<dbReference type="AlphaFoldDB" id="A0A1H7WC16"/>
<dbReference type="GO" id="GO:0009423">
    <property type="term" value="P:chorismate biosynthetic process"/>
    <property type="evidence" value="ECO:0007669"/>
    <property type="project" value="UniProtKB-UniRule"/>
</dbReference>
<evidence type="ECO:0000256" key="6">
    <source>
        <dbReference type="ARBA" id="ARBA00022833"/>
    </source>
</evidence>
<dbReference type="Proteomes" id="UP000198984">
    <property type="component" value="Unassembled WGS sequence"/>
</dbReference>
<evidence type="ECO:0000259" key="11">
    <source>
        <dbReference type="Pfam" id="PF01761"/>
    </source>
</evidence>
<keyword evidence="9" id="KW-0170">Cobalt</keyword>
<accession>A0A1H7WC16</accession>
<sequence>MKTLKYQFQQSTTTYYLGEQLTQLGNYVDMSRTILVMDENVDQFHGQRLPGWKKLVIPDGEENKSMEVVQQIVNGLIELEADRKTMLVGIGGGMLTDLTGFAASIYMRGIPFGFVPSTLLAQVDASLGGKNGISHGHHKNLLGTINQPQFILFDYTLPATMPDEEWHNGFAEIIKYACILDADLFNFLEENRDKALERNVDILEHLVERSVELKTKVVQEDEFETGIRRFLNFGHTLGHAVEKIENIAHGKAVAIGMIAAAKISEKLSGLPAEETNRLMRLVNDYQLPVTLTSNKDKVFDIFKLDKKREKDVIHFVLLESLGKAVTKPVPIEQLKQLLQEL</sequence>
<keyword evidence="6" id="KW-0862">Zinc</keyword>
<feature type="domain" description="3-dehydroquinate synthase N-terminal" evidence="11">
    <location>
        <begin position="55"/>
        <end position="167"/>
    </location>
</feature>
<evidence type="ECO:0000256" key="1">
    <source>
        <dbReference type="ARBA" id="ARBA00001911"/>
    </source>
</evidence>
<dbReference type="STRING" id="573321.SAMN04488505_103622"/>
<dbReference type="InterPro" id="IPR030960">
    <property type="entry name" value="DHQS/DOIS_N"/>
</dbReference>
<proteinExistence type="predicted"/>
<organism evidence="13 14">
    <name type="scientific">Chitinophaga rupis</name>
    <dbReference type="NCBI Taxonomy" id="573321"/>
    <lineage>
        <taxon>Bacteria</taxon>
        <taxon>Pseudomonadati</taxon>
        <taxon>Bacteroidota</taxon>
        <taxon>Chitinophagia</taxon>
        <taxon>Chitinophagales</taxon>
        <taxon>Chitinophagaceae</taxon>
        <taxon>Chitinophaga</taxon>
    </lineage>
</organism>
<dbReference type="Gene3D" id="1.20.1090.10">
    <property type="entry name" value="Dehydroquinate synthase-like - alpha domain"/>
    <property type="match status" value="1"/>
</dbReference>
<dbReference type="PANTHER" id="PTHR43622:SF1">
    <property type="entry name" value="3-DEHYDROQUINATE SYNTHASE"/>
    <property type="match status" value="1"/>
</dbReference>
<name>A0A1H7WC16_9BACT</name>
<evidence type="ECO:0000256" key="2">
    <source>
        <dbReference type="ARBA" id="ARBA00001941"/>
    </source>
</evidence>
<dbReference type="NCBIfam" id="TIGR01357">
    <property type="entry name" value="aroB"/>
    <property type="match status" value="1"/>
</dbReference>
<dbReference type="GO" id="GO:0000166">
    <property type="term" value="F:nucleotide binding"/>
    <property type="evidence" value="ECO:0007669"/>
    <property type="project" value="UniProtKB-KW"/>
</dbReference>
<evidence type="ECO:0000313" key="13">
    <source>
        <dbReference type="EMBL" id="SEM19040.1"/>
    </source>
</evidence>
<evidence type="ECO:0000313" key="14">
    <source>
        <dbReference type="Proteomes" id="UP000198984"/>
    </source>
</evidence>
<dbReference type="Gene3D" id="3.40.50.1970">
    <property type="match status" value="1"/>
</dbReference>
<evidence type="ECO:0000256" key="8">
    <source>
        <dbReference type="ARBA" id="ARBA00023239"/>
    </source>
</evidence>
<dbReference type="InterPro" id="IPR056179">
    <property type="entry name" value="DHQS_C"/>
</dbReference>
<dbReference type="CDD" id="cd08195">
    <property type="entry name" value="DHQS"/>
    <property type="match status" value="1"/>
</dbReference>
<keyword evidence="4" id="KW-0479">Metal-binding</keyword>
<dbReference type="SUPFAM" id="SSF56796">
    <property type="entry name" value="Dehydroquinate synthase-like"/>
    <property type="match status" value="1"/>
</dbReference>
<evidence type="ECO:0000256" key="9">
    <source>
        <dbReference type="ARBA" id="ARBA00023285"/>
    </source>
</evidence>
<dbReference type="Pfam" id="PF24621">
    <property type="entry name" value="DHQS_C"/>
    <property type="match status" value="1"/>
</dbReference>
<dbReference type="InterPro" id="IPR030963">
    <property type="entry name" value="DHQ_synth_fam"/>
</dbReference>
<dbReference type="GO" id="GO:0046872">
    <property type="term" value="F:metal ion binding"/>
    <property type="evidence" value="ECO:0007669"/>
    <property type="project" value="UniProtKB-KW"/>
</dbReference>
<dbReference type="EMBL" id="FOBB01000003">
    <property type="protein sequence ID" value="SEM19040.1"/>
    <property type="molecule type" value="Genomic_DNA"/>
</dbReference>
<evidence type="ECO:0000256" key="7">
    <source>
        <dbReference type="ARBA" id="ARBA00023027"/>
    </source>
</evidence>
<dbReference type="OrthoDB" id="9806583at2"/>
<keyword evidence="8" id="KW-0456">Lyase</keyword>
<reference evidence="13 14" key="1">
    <citation type="submission" date="2016-10" db="EMBL/GenBank/DDBJ databases">
        <authorList>
            <person name="de Groot N.N."/>
        </authorList>
    </citation>
    <scope>NUCLEOTIDE SEQUENCE [LARGE SCALE GENOMIC DNA]</scope>
    <source>
        <strain evidence="13 14">DSM 21039</strain>
    </source>
</reference>
<comment type="cofactor">
    <cofactor evidence="2">
        <name>Co(2+)</name>
        <dbReference type="ChEBI" id="CHEBI:48828"/>
    </cofactor>
</comment>
<comment type="function">
    <text evidence="3">Catalyzes the conversion of 3-deoxy-D-arabino-heptulosonate 7-phosphate (DAHP) to dehydroquinate (DHQ).</text>
</comment>
<dbReference type="PANTHER" id="PTHR43622">
    <property type="entry name" value="3-DEHYDROQUINATE SYNTHASE"/>
    <property type="match status" value="1"/>
</dbReference>
<dbReference type="InterPro" id="IPR050071">
    <property type="entry name" value="Dehydroquinate_synthase"/>
</dbReference>
<dbReference type="Pfam" id="PF01761">
    <property type="entry name" value="DHQ_synthase"/>
    <property type="match status" value="1"/>
</dbReference>
<evidence type="ECO:0000256" key="3">
    <source>
        <dbReference type="ARBA" id="ARBA00003485"/>
    </source>
</evidence>
<evidence type="ECO:0000256" key="4">
    <source>
        <dbReference type="ARBA" id="ARBA00022723"/>
    </source>
</evidence>
<evidence type="ECO:0000256" key="5">
    <source>
        <dbReference type="ARBA" id="ARBA00022741"/>
    </source>
</evidence>
<dbReference type="GO" id="GO:0009073">
    <property type="term" value="P:aromatic amino acid family biosynthetic process"/>
    <property type="evidence" value="ECO:0007669"/>
    <property type="project" value="InterPro"/>
</dbReference>
<evidence type="ECO:0000259" key="12">
    <source>
        <dbReference type="Pfam" id="PF24621"/>
    </source>
</evidence>
<dbReference type="GO" id="GO:0003856">
    <property type="term" value="F:3-dehydroquinate synthase activity"/>
    <property type="evidence" value="ECO:0007669"/>
    <property type="project" value="UniProtKB-UniRule"/>
</dbReference>
<evidence type="ECO:0000256" key="10">
    <source>
        <dbReference type="NCBIfam" id="TIGR01357"/>
    </source>
</evidence>
<keyword evidence="7" id="KW-0520">NAD</keyword>
<dbReference type="RefSeq" id="WP_089913741.1">
    <property type="nucleotide sequence ID" value="NZ_FOBB01000003.1"/>
</dbReference>
<dbReference type="GO" id="GO:0005737">
    <property type="term" value="C:cytoplasm"/>
    <property type="evidence" value="ECO:0007669"/>
    <property type="project" value="InterPro"/>
</dbReference>
<comment type="cofactor">
    <cofactor evidence="1">
        <name>NAD(+)</name>
        <dbReference type="ChEBI" id="CHEBI:57540"/>
    </cofactor>
</comment>